<dbReference type="InterPro" id="IPR013083">
    <property type="entry name" value="Znf_RING/FYVE/PHD"/>
</dbReference>
<feature type="compositionally biased region" description="Polar residues" evidence="2">
    <location>
        <begin position="156"/>
        <end position="169"/>
    </location>
</feature>
<dbReference type="Pfam" id="PF14570">
    <property type="entry name" value="zf-RING_4"/>
    <property type="match status" value="1"/>
</dbReference>
<evidence type="ECO:0000259" key="3">
    <source>
        <dbReference type="PROSITE" id="PS50089"/>
    </source>
</evidence>
<keyword evidence="1" id="KW-0863">Zinc-finger</keyword>
<dbReference type="EMBL" id="JAAMPC010000005">
    <property type="protein sequence ID" value="KAG2313318.1"/>
    <property type="molecule type" value="Genomic_DNA"/>
</dbReference>
<evidence type="ECO:0000256" key="2">
    <source>
        <dbReference type="SAM" id="MobiDB-lite"/>
    </source>
</evidence>
<reference evidence="4 5" key="1">
    <citation type="submission" date="2020-02" db="EMBL/GenBank/DDBJ databases">
        <authorList>
            <person name="Ma Q."/>
            <person name="Huang Y."/>
            <person name="Song X."/>
            <person name="Pei D."/>
        </authorList>
    </citation>
    <scope>NUCLEOTIDE SEQUENCE [LARGE SCALE GENOMIC DNA]</scope>
    <source>
        <strain evidence="4">Sxm20200214</strain>
        <tissue evidence="4">Leaf</tissue>
    </source>
</reference>
<proteinExistence type="predicted"/>
<keyword evidence="5" id="KW-1185">Reference proteome</keyword>
<feature type="region of interest" description="Disordered" evidence="2">
    <location>
        <begin position="156"/>
        <end position="187"/>
    </location>
</feature>
<feature type="region of interest" description="Disordered" evidence="2">
    <location>
        <begin position="72"/>
        <end position="108"/>
    </location>
</feature>
<comment type="caution">
    <text evidence="4">The sequence shown here is derived from an EMBL/GenBank/DDBJ whole genome shotgun (WGS) entry which is preliminary data.</text>
</comment>
<feature type="compositionally biased region" description="Basic and acidic residues" evidence="2">
    <location>
        <begin position="91"/>
        <end position="108"/>
    </location>
</feature>
<dbReference type="PANTHER" id="PTHR12603:SF31">
    <property type="entry name" value="RING-TYPE DOMAIN-CONTAINING PROTEIN"/>
    <property type="match status" value="1"/>
</dbReference>
<dbReference type="InterPro" id="IPR039780">
    <property type="entry name" value="Mot2"/>
</dbReference>
<dbReference type="GO" id="GO:0008270">
    <property type="term" value="F:zinc ion binding"/>
    <property type="evidence" value="ECO:0007669"/>
    <property type="project" value="UniProtKB-KW"/>
</dbReference>
<protein>
    <recommendedName>
        <fullName evidence="3">RING-type domain-containing protein</fullName>
    </recommendedName>
</protein>
<accession>A0A8X7VLH8</accession>
<organism evidence="4 5">
    <name type="scientific">Brassica carinata</name>
    <name type="common">Ethiopian mustard</name>
    <name type="synonym">Abyssinian cabbage</name>
    <dbReference type="NCBI Taxonomy" id="52824"/>
    <lineage>
        <taxon>Eukaryota</taxon>
        <taxon>Viridiplantae</taxon>
        <taxon>Streptophyta</taxon>
        <taxon>Embryophyta</taxon>
        <taxon>Tracheophyta</taxon>
        <taxon>Spermatophyta</taxon>
        <taxon>Magnoliopsida</taxon>
        <taxon>eudicotyledons</taxon>
        <taxon>Gunneridae</taxon>
        <taxon>Pentapetalae</taxon>
        <taxon>rosids</taxon>
        <taxon>malvids</taxon>
        <taxon>Brassicales</taxon>
        <taxon>Brassicaceae</taxon>
        <taxon>Brassiceae</taxon>
        <taxon>Brassica</taxon>
    </lineage>
</organism>
<dbReference type="GO" id="GO:0016567">
    <property type="term" value="P:protein ubiquitination"/>
    <property type="evidence" value="ECO:0007669"/>
    <property type="project" value="TreeGrafter"/>
</dbReference>
<evidence type="ECO:0000256" key="1">
    <source>
        <dbReference type="PROSITE-ProRule" id="PRU00175"/>
    </source>
</evidence>
<dbReference type="GO" id="GO:0004842">
    <property type="term" value="F:ubiquitin-protein transferase activity"/>
    <property type="evidence" value="ECO:0007669"/>
    <property type="project" value="InterPro"/>
</dbReference>
<dbReference type="Proteomes" id="UP000886595">
    <property type="component" value="Unassembled WGS sequence"/>
</dbReference>
<keyword evidence="1" id="KW-0862">Zinc</keyword>
<dbReference type="PROSITE" id="PS50089">
    <property type="entry name" value="ZF_RING_2"/>
    <property type="match status" value="1"/>
</dbReference>
<evidence type="ECO:0000313" key="5">
    <source>
        <dbReference type="Proteomes" id="UP000886595"/>
    </source>
</evidence>
<name>A0A8X7VLH8_BRACI</name>
<feature type="compositionally biased region" description="Polar residues" evidence="2">
    <location>
        <begin position="75"/>
        <end position="87"/>
    </location>
</feature>
<dbReference type="AlphaFoldDB" id="A0A8X7VLH8"/>
<dbReference type="InterPro" id="IPR001841">
    <property type="entry name" value="Znf_RING"/>
</dbReference>
<dbReference type="SUPFAM" id="SSF57850">
    <property type="entry name" value="RING/U-box"/>
    <property type="match status" value="1"/>
</dbReference>
<dbReference type="Gene3D" id="3.30.40.10">
    <property type="entry name" value="Zinc/RING finger domain, C3HC4 (zinc finger)"/>
    <property type="match status" value="1"/>
</dbReference>
<sequence>MVADSISDSQLIFHGSPILRDVFKKRKADLLRKLKHCKVDDARRSKWTHQSFVDAIDDSSDDYSDAMSMFVEEGPSQSGQNKSTSTAKPEPSPEKATDDQKKEEDDHCPPCAEKMDETDLLFEPCSSCGYKMCLFCYKTINEDTGVCPGCRKKYEQQTSSNNGGVSFQQRGGDPVTLSSSFQGLDSD</sequence>
<keyword evidence="1" id="KW-0479">Metal-binding</keyword>
<evidence type="ECO:0000313" key="4">
    <source>
        <dbReference type="EMBL" id="KAG2313318.1"/>
    </source>
</evidence>
<dbReference type="PANTHER" id="PTHR12603">
    <property type="entry name" value="CCR4-NOT TRANSCRIPTION COMPLEX RELATED"/>
    <property type="match status" value="1"/>
</dbReference>
<dbReference type="GO" id="GO:0030014">
    <property type="term" value="C:CCR4-NOT complex"/>
    <property type="evidence" value="ECO:0007669"/>
    <property type="project" value="InterPro"/>
</dbReference>
<dbReference type="OrthoDB" id="1923159at2759"/>
<feature type="compositionally biased region" description="Polar residues" evidence="2">
    <location>
        <begin position="176"/>
        <end position="187"/>
    </location>
</feature>
<feature type="domain" description="RING-type" evidence="3">
    <location>
        <begin position="108"/>
        <end position="151"/>
    </location>
</feature>
<gene>
    <name evidence="4" type="ORF">Bca52824_024875</name>
</gene>